<evidence type="ECO:0000313" key="2">
    <source>
        <dbReference type="Proteomes" id="UP000034324"/>
    </source>
</evidence>
<dbReference type="GO" id="GO:0016884">
    <property type="term" value="F:carbon-nitrogen ligase activity, with glutamine as amido-N-donor"/>
    <property type="evidence" value="ECO:0007669"/>
    <property type="project" value="InterPro"/>
</dbReference>
<sequence>MLQNSIQEDLKKAQIERNEVTVSTLRLLLSEINNLKIAKGVDLSDEDIIGVIQREVKKRKEAAAGFRYGNREESAKKEEEEEVVLQAYLPDALSNEELTKLVEDSINEVGANSIQDMGKVMGAVMGKVLGRADGGTVSQLVKERLTK</sequence>
<gene>
    <name evidence="1" type="ORF">US99_C0005G0018</name>
</gene>
<dbReference type="InterPro" id="IPR003789">
    <property type="entry name" value="Asn/Gln_tRNA_amidoTrase-B-like"/>
</dbReference>
<protein>
    <recommendedName>
        <fullName evidence="3">Glutamyl-tRNA amidotransferase</fullName>
    </recommendedName>
</protein>
<dbReference type="InterPro" id="IPR019004">
    <property type="entry name" value="YqeY/Aim41"/>
</dbReference>
<dbReference type="EMBL" id="LBVC01000005">
    <property type="protein sequence ID" value="KKQ79026.1"/>
    <property type="molecule type" value="Genomic_DNA"/>
</dbReference>
<name>A0A0G0NPJ6_9BACT</name>
<reference evidence="1 2" key="1">
    <citation type="journal article" date="2015" name="Nature">
        <title>rRNA introns, odd ribosomes, and small enigmatic genomes across a large radiation of phyla.</title>
        <authorList>
            <person name="Brown C.T."/>
            <person name="Hug L.A."/>
            <person name="Thomas B.C."/>
            <person name="Sharon I."/>
            <person name="Castelle C.J."/>
            <person name="Singh A."/>
            <person name="Wilkins M.J."/>
            <person name="Williams K.H."/>
            <person name="Banfield J.F."/>
        </authorList>
    </citation>
    <scope>NUCLEOTIDE SEQUENCE [LARGE SCALE GENOMIC DNA]</scope>
</reference>
<dbReference type="PANTHER" id="PTHR28055:SF1">
    <property type="entry name" value="ALTERED INHERITANCE OF MITOCHONDRIA PROTEIN 41, MITOCHONDRIAL"/>
    <property type="match status" value="1"/>
</dbReference>
<organism evidence="1 2">
    <name type="scientific">Candidatus Daviesbacteria bacterium GW2011_GWF2_38_6</name>
    <dbReference type="NCBI Taxonomy" id="1618432"/>
    <lineage>
        <taxon>Bacteria</taxon>
        <taxon>Candidatus Daviesiibacteriota</taxon>
    </lineage>
</organism>
<dbReference type="Proteomes" id="UP000034324">
    <property type="component" value="Unassembled WGS sequence"/>
</dbReference>
<dbReference type="SUPFAM" id="SSF89095">
    <property type="entry name" value="GatB/YqeY motif"/>
    <property type="match status" value="1"/>
</dbReference>
<dbReference type="PANTHER" id="PTHR28055">
    <property type="entry name" value="ALTERED INHERITANCE OF MITOCHONDRIA PROTEIN 41, MITOCHONDRIAL"/>
    <property type="match status" value="1"/>
</dbReference>
<dbReference type="Pfam" id="PF09424">
    <property type="entry name" value="YqeY"/>
    <property type="match status" value="1"/>
</dbReference>
<evidence type="ECO:0008006" key="3">
    <source>
        <dbReference type="Google" id="ProtNLM"/>
    </source>
</evidence>
<dbReference type="AlphaFoldDB" id="A0A0G0NPJ6"/>
<dbReference type="InterPro" id="IPR023168">
    <property type="entry name" value="GatB_Yqey_C_2"/>
</dbReference>
<proteinExistence type="predicted"/>
<comment type="caution">
    <text evidence="1">The sequence shown here is derived from an EMBL/GenBank/DDBJ whole genome shotgun (WGS) entry which is preliminary data.</text>
</comment>
<dbReference type="Gene3D" id="1.10.1510.10">
    <property type="entry name" value="Uncharacterised protein YqeY/AIM41 PF09424, N-terminal domain"/>
    <property type="match status" value="1"/>
</dbReference>
<accession>A0A0G0NPJ6</accession>
<dbReference type="Gene3D" id="1.10.10.410">
    <property type="match status" value="1"/>
</dbReference>
<dbReference type="InterPro" id="IPR042184">
    <property type="entry name" value="YqeY/Aim41_N"/>
</dbReference>
<evidence type="ECO:0000313" key="1">
    <source>
        <dbReference type="EMBL" id="KKQ79026.1"/>
    </source>
</evidence>